<feature type="region of interest" description="Disordered" evidence="3">
    <location>
        <begin position="1"/>
        <end position="264"/>
    </location>
</feature>
<dbReference type="SUPFAM" id="SSF50044">
    <property type="entry name" value="SH3-domain"/>
    <property type="match status" value="1"/>
</dbReference>
<feature type="compositionally biased region" description="Polar residues" evidence="3">
    <location>
        <begin position="113"/>
        <end position="128"/>
    </location>
</feature>
<keyword evidence="1 2" id="KW-0728">SH3 domain</keyword>
<dbReference type="OrthoDB" id="19092at2759"/>
<accession>A0A3N4HYW6</accession>
<feature type="compositionally biased region" description="Polar residues" evidence="3">
    <location>
        <begin position="24"/>
        <end position="58"/>
    </location>
</feature>
<feature type="region of interest" description="Disordered" evidence="3">
    <location>
        <begin position="475"/>
        <end position="582"/>
    </location>
</feature>
<dbReference type="SMART" id="SM00326">
    <property type="entry name" value="SH3"/>
    <property type="match status" value="1"/>
</dbReference>
<feature type="domain" description="SH3" evidence="4">
    <location>
        <begin position="304"/>
        <end position="365"/>
    </location>
</feature>
<keyword evidence="6" id="KW-1185">Reference proteome</keyword>
<dbReference type="STRING" id="1160509.A0A3N4HYW6"/>
<evidence type="ECO:0000256" key="3">
    <source>
        <dbReference type="SAM" id="MobiDB-lite"/>
    </source>
</evidence>
<evidence type="ECO:0000313" key="6">
    <source>
        <dbReference type="Proteomes" id="UP000275078"/>
    </source>
</evidence>
<feature type="compositionally biased region" description="Low complexity" evidence="3">
    <location>
        <begin position="1"/>
        <end position="23"/>
    </location>
</feature>
<evidence type="ECO:0000256" key="2">
    <source>
        <dbReference type="PROSITE-ProRule" id="PRU00192"/>
    </source>
</evidence>
<evidence type="ECO:0000259" key="4">
    <source>
        <dbReference type="PROSITE" id="PS50002"/>
    </source>
</evidence>
<dbReference type="Gene3D" id="2.30.30.40">
    <property type="entry name" value="SH3 Domains"/>
    <property type="match status" value="1"/>
</dbReference>
<feature type="compositionally biased region" description="Low complexity" evidence="3">
    <location>
        <begin position="572"/>
        <end position="582"/>
    </location>
</feature>
<evidence type="ECO:0000313" key="5">
    <source>
        <dbReference type="EMBL" id="RPA78879.1"/>
    </source>
</evidence>
<organism evidence="5 6">
    <name type="scientific">Ascobolus immersus RN42</name>
    <dbReference type="NCBI Taxonomy" id="1160509"/>
    <lineage>
        <taxon>Eukaryota</taxon>
        <taxon>Fungi</taxon>
        <taxon>Dikarya</taxon>
        <taxon>Ascomycota</taxon>
        <taxon>Pezizomycotina</taxon>
        <taxon>Pezizomycetes</taxon>
        <taxon>Pezizales</taxon>
        <taxon>Ascobolaceae</taxon>
        <taxon>Ascobolus</taxon>
    </lineage>
</organism>
<dbReference type="InterPro" id="IPR036028">
    <property type="entry name" value="SH3-like_dom_sf"/>
</dbReference>
<feature type="compositionally biased region" description="Basic and acidic residues" evidence="3">
    <location>
        <begin position="204"/>
        <end position="223"/>
    </location>
</feature>
<protein>
    <recommendedName>
        <fullName evidence="4">SH3 domain-containing protein</fullName>
    </recommendedName>
</protein>
<reference evidence="5 6" key="1">
    <citation type="journal article" date="2018" name="Nat. Ecol. Evol.">
        <title>Pezizomycetes genomes reveal the molecular basis of ectomycorrhizal truffle lifestyle.</title>
        <authorList>
            <person name="Murat C."/>
            <person name="Payen T."/>
            <person name="Noel B."/>
            <person name="Kuo A."/>
            <person name="Morin E."/>
            <person name="Chen J."/>
            <person name="Kohler A."/>
            <person name="Krizsan K."/>
            <person name="Balestrini R."/>
            <person name="Da Silva C."/>
            <person name="Montanini B."/>
            <person name="Hainaut M."/>
            <person name="Levati E."/>
            <person name="Barry K.W."/>
            <person name="Belfiori B."/>
            <person name="Cichocki N."/>
            <person name="Clum A."/>
            <person name="Dockter R.B."/>
            <person name="Fauchery L."/>
            <person name="Guy J."/>
            <person name="Iotti M."/>
            <person name="Le Tacon F."/>
            <person name="Lindquist E.A."/>
            <person name="Lipzen A."/>
            <person name="Malagnac F."/>
            <person name="Mello A."/>
            <person name="Molinier V."/>
            <person name="Miyauchi S."/>
            <person name="Poulain J."/>
            <person name="Riccioni C."/>
            <person name="Rubini A."/>
            <person name="Sitrit Y."/>
            <person name="Splivallo R."/>
            <person name="Traeger S."/>
            <person name="Wang M."/>
            <person name="Zifcakova L."/>
            <person name="Wipf D."/>
            <person name="Zambonelli A."/>
            <person name="Paolocci F."/>
            <person name="Nowrousian M."/>
            <person name="Ottonello S."/>
            <person name="Baldrian P."/>
            <person name="Spatafora J.W."/>
            <person name="Henrissat B."/>
            <person name="Nagy L.G."/>
            <person name="Aury J.M."/>
            <person name="Wincker P."/>
            <person name="Grigoriev I.V."/>
            <person name="Bonfante P."/>
            <person name="Martin F.M."/>
        </authorList>
    </citation>
    <scope>NUCLEOTIDE SEQUENCE [LARGE SCALE GENOMIC DNA]</scope>
    <source>
        <strain evidence="5 6">RN42</strain>
    </source>
</reference>
<dbReference type="Pfam" id="PF00018">
    <property type="entry name" value="SH3_1"/>
    <property type="match status" value="1"/>
</dbReference>
<name>A0A3N4HYW6_ASCIM</name>
<feature type="compositionally biased region" description="Polar residues" evidence="3">
    <location>
        <begin position="70"/>
        <end position="85"/>
    </location>
</feature>
<dbReference type="EMBL" id="ML119705">
    <property type="protein sequence ID" value="RPA78879.1"/>
    <property type="molecule type" value="Genomic_DNA"/>
</dbReference>
<feature type="region of interest" description="Disordered" evidence="3">
    <location>
        <begin position="421"/>
        <end position="462"/>
    </location>
</feature>
<proteinExistence type="predicted"/>
<evidence type="ECO:0000256" key="1">
    <source>
        <dbReference type="ARBA" id="ARBA00022443"/>
    </source>
</evidence>
<dbReference type="Proteomes" id="UP000275078">
    <property type="component" value="Unassembled WGS sequence"/>
</dbReference>
<feature type="compositionally biased region" description="Basic and acidic residues" evidence="3">
    <location>
        <begin position="232"/>
        <end position="242"/>
    </location>
</feature>
<dbReference type="InterPro" id="IPR001452">
    <property type="entry name" value="SH3_domain"/>
</dbReference>
<sequence>MATAAPLSPTAPAFPAPANEEALTSPQSLATDASPSANIPTASSSDQQSTKTESTPVVTESLEEAKQPTDEQATTFTPQFPSTLPYSAVRDFAYPSDHPLHYGPTPKPAVKTPESSQRNSQIIDNGWSSGLIFRRSSDPAHQGSFASDGDGWGYNWGRESRHQPSPLRFEDGPPWSEDDDLQSPVVRPSRSRRKGGSGQSRDVSSTHDRRARKDSEVRRRSEELPTNGSSSRDSELNGRARSDVFAPDQAPFYEEGGDFSGYSFSDQDYDDVDDEETGDWDDKWENDNRHSRVVTISLGSPEEEIHGRAVALFDFMKENDNELGLVEGQVIWVSYRHGMGWLVAQDPRTGETGLVPEEYVRLLRDIQQHELEQLGSDSPVSSPAIANDELRLQTDIPGISSRTTPILSTFSTSSQDVYPYPLPIHLPGEHPPSHPDHTRSRLGIDSPITADITPTATSQEERVKQIQRERERALLEEAADTPKYGRKYSVVSNSSQRDPTETPEDSNEVQTPTQGPIKTEKKVQLPGLDTNAHLNGDGSLKLGIDLSGLPHTPKLPNGSRAFTPSPPPSPLPAVAAPGEEVR</sequence>
<gene>
    <name evidence="5" type="ORF">BJ508DRAFT_308789</name>
</gene>
<dbReference type="PROSITE" id="PS50002">
    <property type="entry name" value="SH3"/>
    <property type="match status" value="1"/>
</dbReference>
<dbReference type="AlphaFoldDB" id="A0A3N4HYW6"/>
<feature type="compositionally biased region" description="Basic and acidic residues" evidence="3">
    <location>
        <begin position="427"/>
        <end position="439"/>
    </location>
</feature>